<gene>
    <name evidence="1" type="ORF">AC3_A0315</name>
</gene>
<proteinExistence type="predicted"/>
<organism evidence="1 2">
    <name type="scientific">Clostridium perfringens E str. JGS1987</name>
    <dbReference type="NCBI Taxonomy" id="451755"/>
    <lineage>
        <taxon>Bacteria</taxon>
        <taxon>Bacillati</taxon>
        <taxon>Bacillota</taxon>
        <taxon>Clostridia</taxon>
        <taxon>Eubacteriales</taxon>
        <taxon>Clostridiaceae</taxon>
        <taxon>Clostridium</taxon>
    </lineage>
</organism>
<dbReference type="EMBL" id="ABDW01000026">
    <property type="protein sequence ID" value="EDT14269.1"/>
    <property type="molecule type" value="Genomic_DNA"/>
</dbReference>
<dbReference type="Proteomes" id="UP000005337">
    <property type="component" value="Unassembled WGS sequence"/>
</dbReference>
<evidence type="ECO:0000313" key="1">
    <source>
        <dbReference type="EMBL" id="EDT14269.1"/>
    </source>
</evidence>
<reference evidence="1 2" key="1">
    <citation type="submission" date="2007-07" db="EMBL/GenBank/DDBJ databases">
        <title>Annotation of Clostridium perfringens E str. JGS1987.</title>
        <authorList>
            <person name="Paulsen I."/>
            <person name="Sebastian Y."/>
        </authorList>
    </citation>
    <scope>NUCLEOTIDE SEQUENCE [LARGE SCALE GENOMIC DNA]</scope>
    <source>
        <strain evidence="2">E str. JGS1987</strain>
    </source>
</reference>
<name>B1BVN5_CLOPF</name>
<accession>B1BVN5</accession>
<dbReference type="AlphaFoldDB" id="B1BVN5"/>
<comment type="caution">
    <text evidence="1">The sequence shown here is derived from an EMBL/GenBank/DDBJ whole genome shotgun (WGS) entry which is preliminary data.</text>
</comment>
<sequence>MIMLNINFIYIALYYENEELFISNIIPNSNNEFKFSDKYKLKNSNLITFKKEGFLC</sequence>
<evidence type="ECO:0000313" key="2">
    <source>
        <dbReference type="Proteomes" id="UP000005337"/>
    </source>
</evidence>
<protein>
    <submittedName>
        <fullName evidence="1">Uncharacterized protein</fullName>
    </submittedName>
</protein>